<evidence type="ECO:0000313" key="2">
    <source>
        <dbReference type="EMBL" id="CAF9937702.1"/>
    </source>
</evidence>
<comment type="caution">
    <text evidence="2">The sequence shown here is derived from an EMBL/GenBank/DDBJ whole genome shotgun (WGS) entry which is preliminary data.</text>
</comment>
<sequence length="837" mass="92575">METPVCVIDAKTFVDHIQDIKHWIYSGHLRLVVPTCTIEQVEQLYQKSVEPKSTTQEAPRSRPSGKQPKKEYPAFDINPRVAREYLGRLKNRKDQDADSEQREFFQEKENHQAVQFQQSNEQYTPWKDLDAEEEKPEAVDGPPTSWAEALRRKQNMANGQSEKSASKAPAKPKLVARATGSEASPWKVRKDAPKISAKDVPGTLRSLMSCALWRLHESIGRNDANQLFLLSDQTEICSVAQKLNIIARPPKEVAATIGSKTSRTDLDTFGDLEREFGVQRKSATPAIKDVEGISGENGVSENANEDLSKDEDAMNNSISSEGTANTEASSIMHEQELEQQAFERGEKNPSMNGDRGENKVKEQDFVSETAAPLAAENLSKTPVESVKPNQSLVDGVIQPESEKELGESANGLNLDVVKSQGNLANYPVSEHLATLSPPRTPLPQLQSQSVEPLPSVQELQTTSDTSPSDHTPTQSNSKVEAAQEPEDSDEEVVVFIPQPKRLSAQQKPSQQGSRPSTPKEQSQQKPTGRSPQKSLVKPQPKGKAAKHSPNPSIDGQIHPQPVNSPTVIDPDAFGRDFRVNLNPSPRPSHNANSHSNHRVRGNMQNSPAGQVPRNLPRQHARTSPPRNAPQENSRRLTPIPGPASKDAPKHRRQVSRTSPRRASTPRAEEVIPADIQSKAPTAAELSKSQFLESPKLEPMDFVPPTTFSTAQIEANEFQPGLYEPPEGMPRSALPNPQLKPNALQPKVFDVSEFVPRPPRPVREFKPRATRPKVFEAAEFVPRDFVPQTTMPRTQPKQYSPEPESIEPRPSMNDVDYVLKSGSTRASARGRGRLWTPS</sequence>
<proteinExistence type="predicted"/>
<feature type="compositionally biased region" description="Polar residues" evidence="1">
    <location>
        <begin position="112"/>
        <end position="123"/>
    </location>
</feature>
<feature type="region of interest" description="Disordered" evidence="1">
    <location>
        <begin position="371"/>
        <end position="409"/>
    </location>
</feature>
<name>A0A8H3IRK9_9LECA</name>
<gene>
    <name evidence="2" type="ORF">IMSHALPRED_000514</name>
</gene>
<feature type="compositionally biased region" description="Polar residues" evidence="1">
    <location>
        <begin position="503"/>
        <end position="533"/>
    </location>
</feature>
<feature type="compositionally biased region" description="Polar residues" evidence="1">
    <location>
        <begin position="786"/>
        <end position="797"/>
    </location>
</feature>
<dbReference type="Proteomes" id="UP000664534">
    <property type="component" value="Unassembled WGS sequence"/>
</dbReference>
<feature type="compositionally biased region" description="Acidic residues" evidence="1">
    <location>
        <begin position="483"/>
        <end position="492"/>
    </location>
</feature>
<feature type="compositionally biased region" description="Polar residues" evidence="1">
    <location>
        <begin position="49"/>
        <end position="58"/>
    </location>
</feature>
<evidence type="ECO:0008006" key="4">
    <source>
        <dbReference type="Google" id="ProtNLM"/>
    </source>
</evidence>
<dbReference type="EMBL" id="CAJPDT010000101">
    <property type="protein sequence ID" value="CAF9937702.1"/>
    <property type="molecule type" value="Genomic_DNA"/>
</dbReference>
<dbReference type="OrthoDB" id="5361617at2759"/>
<reference evidence="2" key="1">
    <citation type="submission" date="2021-03" db="EMBL/GenBank/DDBJ databases">
        <authorList>
            <person name="Tagirdzhanova G."/>
        </authorList>
    </citation>
    <scope>NUCLEOTIDE SEQUENCE</scope>
</reference>
<feature type="region of interest" description="Disordered" evidence="1">
    <location>
        <begin position="287"/>
        <end position="358"/>
    </location>
</feature>
<accession>A0A8H3IRK9</accession>
<dbReference type="AlphaFoldDB" id="A0A8H3IRK9"/>
<feature type="compositionally biased region" description="Basic and acidic residues" evidence="1">
    <location>
        <begin position="89"/>
        <end position="111"/>
    </location>
</feature>
<feature type="region of interest" description="Disordered" evidence="1">
    <location>
        <begin position="89"/>
        <end position="124"/>
    </location>
</feature>
<organism evidence="2 3">
    <name type="scientific">Imshaugia aleurites</name>
    <dbReference type="NCBI Taxonomy" id="172621"/>
    <lineage>
        <taxon>Eukaryota</taxon>
        <taxon>Fungi</taxon>
        <taxon>Dikarya</taxon>
        <taxon>Ascomycota</taxon>
        <taxon>Pezizomycotina</taxon>
        <taxon>Lecanoromycetes</taxon>
        <taxon>OSLEUM clade</taxon>
        <taxon>Lecanoromycetidae</taxon>
        <taxon>Lecanorales</taxon>
        <taxon>Lecanorineae</taxon>
        <taxon>Parmeliaceae</taxon>
        <taxon>Imshaugia</taxon>
    </lineage>
</organism>
<feature type="compositionally biased region" description="Low complexity" evidence="1">
    <location>
        <begin position="655"/>
        <end position="665"/>
    </location>
</feature>
<keyword evidence="3" id="KW-1185">Reference proteome</keyword>
<feature type="region of interest" description="Disordered" evidence="1">
    <location>
        <begin position="154"/>
        <end position="190"/>
    </location>
</feature>
<feature type="region of interest" description="Disordered" evidence="1">
    <location>
        <begin position="784"/>
        <end position="837"/>
    </location>
</feature>
<protein>
    <recommendedName>
        <fullName evidence="4">PIN domain-containing protein</fullName>
    </recommendedName>
</protein>
<evidence type="ECO:0000313" key="3">
    <source>
        <dbReference type="Proteomes" id="UP000664534"/>
    </source>
</evidence>
<feature type="compositionally biased region" description="Low complexity" evidence="1">
    <location>
        <begin position="460"/>
        <end position="475"/>
    </location>
</feature>
<evidence type="ECO:0000256" key="1">
    <source>
        <dbReference type="SAM" id="MobiDB-lite"/>
    </source>
</evidence>
<feature type="region of interest" description="Disordered" evidence="1">
    <location>
        <begin position="428"/>
        <end position="703"/>
    </location>
</feature>
<feature type="region of interest" description="Disordered" evidence="1">
    <location>
        <begin position="49"/>
        <end position="76"/>
    </location>
</feature>
<feature type="compositionally biased region" description="Basic and acidic residues" evidence="1">
    <location>
        <begin position="333"/>
        <end position="347"/>
    </location>
</feature>
<feature type="compositionally biased region" description="Polar residues" evidence="1">
    <location>
        <begin position="378"/>
        <end position="392"/>
    </location>
</feature>
<feature type="compositionally biased region" description="Low complexity" evidence="1">
    <location>
        <begin position="799"/>
        <end position="810"/>
    </location>
</feature>
<feature type="region of interest" description="Disordered" evidence="1">
    <location>
        <begin position="719"/>
        <end position="743"/>
    </location>
</feature>
<feature type="compositionally biased region" description="Polar residues" evidence="1">
    <location>
        <begin position="314"/>
        <end position="329"/>
    </location>
</feature>
<feature type="compositionally biased region" description="Polar residues" evidence="1">
    <location>
        <begin position="581"/>
        <end position="594"/>
    </location>
</feature>